<dbReference type="GO" id="GO:0017004">
    <property type="term" value="P:cytochrome complex assembly"/>
    <property type="evidence" value="ECO:0007669"/>
    <property type="project" value="UniProtKB-KW"/>
</dbReference>
<feature type="signal peptide" evidence="7">
    <location>
        <begin position="1"/>
        <end position="33"/>
    </location>
</feature>
<evidence type="ECO:0000313" key="9">
    <source>
        <dbReference type="EMBL" id="AHF23760.1"/>
    </source>
</evidence>
<feature type="domain" description="ResB-like" evidence="8">
    <location>
        <begin position="106"/>
        <end position="342"/>
    </location>
</feature>
<keyword evidence="2 6" id="KW-0812">Transmembrane</keyword>
<dbReference type="Pfam" id="PF05140">
    <property type="entry name" value="ResB"/>
    <property type="match status" value="2"/>
</dbReference>
<feature type="transmembrane region" description="Helical" evidence="6">
    <location>
        <begin position="100"/>
        <end position="124"/>
    </location>
</feature>
<dbReference type="GO" id="GO:0016020">
    <property type="term" value="C:membrane"/>
    <property type="evidence" value="ECO:0007669"/>
    <property type="project" value="UniProtKB-SubCell"/>
</dbReference>
<dbReference type="EMBL" id="KC246774">
    <property type="protein sequence ID" value="AHF23760.1"/>
    <property type="molecule type" value="Genomic_DNA"/>
</dbReference>
<keyword evidence="5 6" id="KW-0472">Membrane</keyword>
<name>W0FLB1_9BACT</name>
<evidence type="ECO:0000256" key="3">
    <source>
        <dbReference type="ARBA" id="ARBA00022748"/>
    </source>
</evidence>
<sequence length="342" mass="38144">MKILKKIRKILGSMPLAITLLVMLAAACALSSAVPQGQTFEWYSGQFGERMAAVITALHADDAYHSWWFLTLSGFLCLSLLMCNLIRIRPLIRRTRKEPGNFAGIWGAWVCHLGILLLIIGFALGQMTQEEYTISGLPGNTVPLAETGLQVTVDDFTIDWREDGTAGQYTAELTVCGADGTEEHGTASVNHPAELCGYEFFQNSAGWAADVTVEKNGEILQQKTLCVQEYMPLADDPDIVVMFYNFYPNYDGETGAVSPMASTRPEKPGYLYMVFYQGEVRGMNVLEADDEITIDQEYTVRFRNPSNYTLLMVKRDRFSWLAMLGAAIVMAGLVMAFYLRKR</sequence>
<dbReference type="InterPro" id="IPR007816">
    <property type="entry name" value="ResB-like_domain"/>
</dbReference>
<dbReference type="PANTHER" id="PTHR31566">
    <property type="entry name" value="CYTOCHROME C BIOGENESIS PROTEIN CCS1, CHLOROPLASTIC"/>
    <property type="match status" value="1"/>
</dbReference>
<feature type="domain" description="ResB-like" evidence="8">
    <location>
        <begin position="14"/>
        <end position="98"/>
    </location>
</feature>
<keyword evidence="4 6" id="KW-1133">Transmembrane helix</keyword>
<evidence type="ECO:0000256" key="1">
    <source>
        <dbReference type="ARBA" id="ARBA00004141"/>
    </source>
</evidence>
<protein>
    <submittedName>
        <fullName evidence="9">ResB-like protein</fullName>
    </submittedName>
</protein>
<keyword evidence="7" id="KW-0732">Signal</keyword>
<evidence type="ECO:0000256" key="7">
    <source>
        <dbReference type="SAM" id="SignalP"/>
    </source>
</evidence>
<feature type="chain" id="PRO_5004788438" evidence="7">
    <location>
        <begin position="34"/>
        <end position="342"/>
    </location>
</feature>
<dbReference type="PROSITE" id="PS51257">
    <property type="entry name" value="PROKAR_LIPOPROTEIN"/>
    <property type="match status" value="1"/>
</dbReference>
<dbReference type="InterPro" id="IPR023494">
    <property type="entry name" value="Cyt_c_bgen_Ccs1/CcsB/ResB"/>
</dbReference>
<evidence type="ECO:0000256" key="2">
    <source>
        <dbReference type="ARBA" id="ARBA00022692"/>
    </source>
</evidence>
<feature type="transmembrane region" description="Helical" evidence="6">
    <location>
        <begin position="318"/>
        <end position="339"/>
    </location>
</feature>
<dbReference type="PANTHER" id="PTHR31566:SF0">
    <property type="entry name" value="CYTOCHROME C BIOGENESIS PROTEIN CCS1, CHLOROPLASTIC"/>
    <property type="match status" value="1"/>
</dbReference>
<evidence type="ECO:0000256" key="5">
    <source>
        <dbReference type="ARBA" id="ARBA00023136"/>
    </source>
</evidence>
<feature type="transmembrane region" description="Helical" evidence="6">
    <location>
        <begin position="67"/>
        <end position="88"/>
    </location>
</feature>
<organism evidence="9">
    <name type="scientific">uncultured bacterium Contig1549a</name>
    <dbReference type="NCBI Taxonomy" id="1393453"/>
    <lineage>
        <taxon>Bacteria</taxon>
        <taxon>environmental samples</taxon>
    </lineage>
</organism>
<proteinExistence type="predicted"/>
<comment type="subcellular location">
    <subcellularLocation>
        <location evidence="1">Membrane</location>
        <topology evidence="1">Multi-pass membrane protein</topology>
    </subcellularLocation>
</comment>
<evidence type="ECO:0000256" key="6">
    <source>
        <dbReference type="SAM" id="Phobius"/>
    </source>
</evidence>
<evidence type="ECO:0000259" key="8">
    <source>
        <dbReference type="Pfam" id="PF05140"/>
    </source>
</evidence>
<keyword evidence="3" id="KW-0201">Cytochrome c-type biogenesis</keyword>
<dbReference type="AlphaFoldDB" id="W0FLB1"/>
<accession>W0FLB1</accession>
<reference evidence="9" key="1">
    <citation type="journal article" date="2013" name="PLoS ONE">
        <title>Metagenomic insights into the carbohydrate-active enzymes carried by the microorganisms adhering to solid digesta in the rumen of cows.</title>
        <authorList>
            <person name="Wang L."/>
            <person name="Hatem A."/>
            <person name="Catalyurek U.V."/>
            <person name="Morrison M."/>
            <person name="Yu Z."/>
        </authorList>
    </citation>
    <scope>NUCLEOTIDE SEQUENCE</scope>
</reference>
<evidence type="ECO:0000256" key="4">
    <source>
        <dbReference type="ARBA" id="ARBA00022989"/>
    </source>
</evidence>